<dbReference type="Pfam" id="PF00701">
    <property type="entry name" value="DHDPS"/>
    <property type="match status" value="1"/>
</dbReference>
<dbReference type="SUPFAM" id="SSF51569">
    <property type="entry name" value="Aldolase"/>
    <property type="match status" value="1"/>
</dbReference>
<organism evidence="2">
    <name type="scientific">marine metagenome</name>
    <dbReference type="NCBI Taxonomy" id="408172"/>
    <lineage>
        <taxon>unclassified sequences</taxon>
        <taxon>metagenomes</taxon>
        <taxon>ecological metagenomes</taxon>
    </lineage>
</organism>
<protein>
    <recommendedName>
        <fullName evidence="3">4-hydroxy-tetrahydrodipicolinate synthase</fullName>
    </recommendedName>
</protein>
<reference evidence="2" key="1">
    <citation type="submission" date="2018-05" db="EMBL/GenBank/DDBJ databases">
        <authorList>
            <person name="Lanie J.A."/>
            <person name="Ng W.-L."/>
            <person name="Kazmierczak K.M."/>
            <person name="Andrzejewski T.M."/>
            <person name="Davidsen T.M."/>
            <person name="Wayne K.J."/>
            <person name="Tettelin H."/>
            <person name="Glass J.I."/>
            <person name="Rusch D."/>
            <person name="Podicherti R."/>
            <person name="Tsui H.-C.T."/>
            <person name="Winkler M.E."/>
        </authorList>
    </citation>
    <scope>NUCLEOTIDE SEQUENCE</scope>
</reference>
<sequence length="184" mass="20002">MSKPLLTGSFVALISPMNQDYSLDFGGFRTLIEFQQENGSSGVLIMGSSGEVSTLTTEERHAIVRETMKQKRPGMEMWYGCTGSTTEATINYVKQAGTEGADGAMIAAPSYVCASNEDIVDYFLEVADASTIPLGIYNNPPRVKTDLSAEEVLKIAKHSNVKLLKESTGRVAQVAQIARERPKM</sequence>
<evidence type="ECO:0000256" key="1">
    <source>
        <dbReference type="ARBA" id="ARBA00023239"/>
    </source>
</evidence>
<dbReference type="Gene3D" id="3.20.20.70">
    <property type="entry name" value="Aldolase class I"/>
    <property type="match status" value="1"/>
</dbReference>
<dbReference type="PANTHER" id="PTHR12128">
    <property type="entry name" value="DIHYDRODIPICOLINATE SYNTHASE"/>
    <property type="match status" value="1"/>
</dbReference>
<dbReference type="AlphaFoldDB" id="A0A382Y934"/>
<gene>
    <name evidence="2" type="ORF">METZ01_LOCUS432711</name>
</gene>
<dbReference type="GO" id="GO:0008840">
    <property type="term" value="F:4-hydroxy-tetrahydrodipicolinate synthase activity"/>
    <property type="evidence" value="ECO:0007669"/>
    <property type="project" value="TreeGrafter"/>
</dbReference>
<dbReference type="PRINTS" id="PR00146">
    <property type="entry name" value="DHPICSNTHASE"/>
</dbReference>
<dbReference type="PANTHER" id="PTHR12128:SF66">
    <property type="entry name" value="4-HYDROXY-2-OXOGLUTARATE ALDOLASE, MITOCHONDRIAL"/>
    <property type="match status" value="1"/>
</dbReference>
<dbReference type="EMBL" id="UINC01173967">
    <property type="protein sequence ID" value="SVD79857.1"/>
    <property type="molecule type" value="Genomic_DNA"/>
</dbReference>
<feature type="non-terminal residue" evidence="2">
    <location>
        <position position="184"/>
    </location>
</feature>
<name>A0A382Y934_9ZZZZ</name>
<dbReference type="InterPro" id="IPR002220">
    <property type="entry name" value="DapA-like"/>
</dbReference>
<keyword evidence="1" id="KW-0456">Lyase</keyword>
<evidence type="ECO:0000313" key="2">
    <source>
        <dbReference type="EMBL" id="SVD79857.1"/>
    </source>
</evidence>
<proteinExistence type="predicted"/>
<accession>A0A382Y934</accession>
<dbReference type="InterPro" id="IPR013785">
    <property type="entry name" value="Aldolase_TIM"/>
</dbReference>
<dbReference type="SMART" id="SM01130">
    <property type="entry name" value="DHDPS"/>
    <property type="match status" value="1"/>
</dbReference>
<feature type="non-terminal residue" evidence="2">
    <location>
        <position position="1"/>
    </location>
</feature>
<evidence type="ECO:0008006" key="3">
    <source>
        <dbReference type="Google" id="ProtNLM"/>
    </source>
</evidence>